<dbReference type="GeneID" id="80019915"/>
<dbReference type="EMBL" id="OK040790">
    <property type="protein sequence ID" value="UDL16024.1"/>
    <property type="molecule type" value="Genomic_DNA"/>
</dbReference>
<sequence>MVIEISNAYHGNNYGDKFIVKTPHGAIGNGELEVSINANYVPEDRDPDYLDRNDAFIVHVRRTNFAGTERSVYFAASDDVMREIVRAYLMCRQTILDNLPGGES</sequence>
<gene>
    <name evidence="1" type="primary">274</name>
    <name evidence="1" type="ORF">SEA_PUMPERNICKEL_274</name>
</gene>
<organism evidence="1 2">
    <name type="scientific">Microbacterium phage Pumpernickel</name>
    <dbReference type="NCBI Taxonomy" id="2885983"/>
    <lineage>
        <taxon>Viruses</taxon>
        <taxon>Duplodnaviria</taxon>
        <taxon>Heunggongvirae</taxon>
        <taxon>Uroviricota</taxon>
        <taxon>Caudoviricetes</taxon>
        <taxon>Pumpernickelvirus</taxon>
        <taxon>Pumpernickelvirus pumpernickel</taxon>
    </lineage>
</organism>
<reference evidence="1" key="1">
    <citation type="submission" date="2021-09" db="EMBL/GenBank/DDBJ databases">
        <authorList>
            <person name="Andersen S.H."/>
            <person name="Beall E.A."/>
            <person name="Cappelle B."/>
            <person name="Falteisek K.J."/>
            <person name="Fenske B.A."/>
            <person name="Gansluckner N.W."/>
            <person name="Gilbertson S.M."/>
            <person name="Krings K.J."/>
            <person name="Mobeck M."/>
            <person name="Odeku J.O."/>
            <person name="Poncelet M.E."/>
            <person name="Rohr J.R."/>
            <person name="Rolands L."/>
            <person name="Whipple C.D."/>
            <person name="Whipple E.M."/>
            <person name="Spring A.M."/>
            <person name="Klyczek K."/>
            <person name="Garlena R.A."/>
            <person name="Russell D.A."/>
            <person name="Pope W.H."/>
            <person name="Jacobs-Sera D."/>
            <person name="Hatfull G.F."/>
        </authorList>
    </citation>
    <scope>NUCLEOTIDE SEQUENCE</scope>
</reference>
<name>A0AAE9C3L3_9CAUD</name>
<dbReference type="Proteomes" id="UP000827768">
    <property type="component" value="Segment"/>
</dbReference>
<proteinExistence type="predicted"/>
<keyword evidence="2" id="KW-1185">Reference proteome</keyword>
<evidence type="ECO:0000313" key="1">
    <source>
        <dbReference type="EMBL" id="UDL16024.1"/>
    </source>
</evidence>
<dbReference type="KEGG" id="vg:80019915"/>
<evidence type="ECO:0000313" key="2">
    <source>
        <dbReference type="Proteomes" id="UP000827768"/>
    </source>
</evidence>
<accession>A0AAE9C3L3</accession>
<protein>
    <submittedName>
        <fullName evidence="1">Uncharacterized protein</fullName>
    </submittedName>
</protein>
<dbReference type="RefSeq" id="YP_010755264.1">
    <property type="nucleotide sequence ID" value="NC_073468.1"/>
</dbReference>